<dbReference type="PANTHER" id="PTHR12526:SF636">
    <property type="entry name" value="BLL3647 PROTEIN"/>
    <property type="match status" value="1"/>
</dbReference>
<dbReference type="SUPFAM" id="SSF53756">
    <property type="entry name" value="UDP-Glycosyltransferase/glycogen phosphorylase"/>
    <property type="match status" value="1"/>
</dbReference>
<dbReference type="InterPro" id="IPR028098">
    <property type="entry name" value="Glyco_trans_4-like_N"/>
</dbReference>
<protein>
    <recommendedName>
        <fullName evidence="1">Glycosyltransferase subfamily 4-like N-terminal domain-containing protein</fullName>
    </recommendedName>
</protein>
<evidence type="ECO:0000259" key="1">
    <source>
        <dbReference type="Pfam" id="PF13579"/>
    </source>
</evidence>
<sequence>MDRLTLLYFISDEFPTHRPDVTCLFGKYLAREGIGSDLVARGGEAGKTYDWPAGQLFRTPRSPSGIATHFAAFWADVKALARSWRRYDAVLVRDKMLFAPLAQIRARLAGKPFFVWMSFPYAEWSNAAATGRHGIARLVHVLRGRFGAWLTYRLVLPHADAVFVQSDKMLEDIAAQGVPRAVMTAVPMCVDPERFADLSKATPGQTRVIGYLGVFDRMRQVEVLVRALAKLRSDGRNVVLKIVGDSTETAERPWLRELIAALRLDGAVIITGWVSPEAAIARMADVEIALCAMPNDPVFSVGTPTKLVEYLALGKAVVANTQPDHEAVLNESGAGLCVPLTVEGYAGAIAQLLDDAALLASMRAAGRRYVLDRRNYASLAHDLAIQLRRLCGKT</sequence>
<reference evidence="2 3" key="1">
    <citation type="journal article" date="2019" name="Int. J. Syst. Evol. Microbiol.">
        <title>The Global Catalogue of Microorganisms (GCM) 10K type strain sequencing project: providing services to taxonomists for standard genome sequencing and annotation.</title>
        <authorList>
            <consortium name="The Broad Institute Genomics Platform"/>
            <consortium name="The Broad Institute Genome Sequencing Center for Infectious Disease"/>
            <person name="Wu L."/>
            <person name="Ma J."/>
        </authorList>
    </citation>
    <scope>NUCLEOTIDE SEQUENCE [LARGE SCALE GENOMIC DNA]</scope>
    <source>
        <strain evidence="2 3">JCM 15089</strain>
    </source>
</reference>
<gene>
    <name evidence="2" type="ORF">GCM10008942_28110</name>
</gene>
<proteinExistence type="predicted"/>
<organism evidence="2 3">
    <name type="scientific">Rhizomicrobium electricum</name>
    <dbReference type="NCBI Taxonomy" id="480070"/>
    <lineage>
        <taxon>Bacteria</taxon>
        <taxon>Pseudomonadati</taxon>
        <taxon>Pseudomonadota</taxon>
        <taxon>Alphaproteobacteria</taxon>
        <taxon>Micropepsales</taxon>
        <taxon>Micropepsaceae</taxon>
        <taxon>Rhizomicrobium</taxon>
    </lineage>
</organism>
<dbReference type="Pfam" id="PF13579">
    <property type="entry name" value="Glyco_trans_4_4"/>
    <property type="match status" value="1"/>
</dbReference>
<accession>A0ABN1EYA4</accession>
<dbReference type="RefSeq" id="WP_166936178.1">
    <property type="nucleotide sequence ID" value="NZ_BAAADD010000007.1"/>
</dbReference>
<evidence type="ECO:0000313" key="3">
    <source>
        <dbReference type="Proteomes" id="UP001499951"/>
    </source>
</evidence>
<keyword evidence="3" id="KW-1185">Reference proteome</keyword>
<dbReference type="Proteomes" id="UP001499951">
    <property type="component" value="Unassembled WGS sequence"/>
</dbReference>
<dbReference type="Pfam" id="PF13692">
    <property type="entry name" value="Glyco_trans_1_4"/>
    <property type="match status" value="1"/>
</dbReference>
<evidence type="ECO:0000313" key="2">
    <source>
        <dbReference type="EMBL" id="GAA0577600.1"/>
    </source>
</evidence>
<dbReference type="EMBL" id="BAAADD010000007">
    <property type="protein sequence ID" value="GAA0577600.1"/>
    <property type="molecule type" value="Genomic_DNA"/>
</dbReference>
<comment type="caution">
    <text evidence="2">The sequence shown here is derived from an EMBL/GenBank/DDBJ whole genome shotgun (WGS) entry which is preliminary data.</text>
</comment>
<feature type="domain" description="Glycosyltransferase subfamily 4-like N-terminal" evidence="1">
    <location>
        <begin position="27"/>
        <end position="187"/>
    </location>
</feature>
<name>A0ABN1EYA4_9PROT</name>
<dbReference type="Gene3D" id="3.40.50.2000">
    <property type="entry name" value="Glycogen Phosphorylase B"/>
    <property type="match status" value="2"/>
</dbReference>
<dbReference type="PANTHER" id="PTHR12526">
    <property type="entry name" value="GLYCOSYLTRANSFERASE"/>
    <property type="match status" value="1"/>
</dbReference>